<feature type="transmembrane region" description="Helical" evidence="7">
    <location>
        <begin position="569"/>
        <end position="589"/>
    </location>
</feature>
<protein>
    <recommendedName>
        <fullName evidence="8">Amino acid permease/ SLC12A domain-containing protein</fullName>
    </recommendedName>
</protein>
<dbReference type="PIRSF" id="PIRSF006060">
    <property type="entry name" value="AA_transporter"/>
    <property type="match status" value="1"/>
</dbReference>
<keyword evidence="2" id="KW-0813">Transport</keyword>
<evidence type="ECO:0000313" key="9">
    <source>
        <dbReference type="EMBL" id="PFH57344.1"/>
    </source>
</evidence>
<dbReference type="AlphaFoldDB" id="A0A2A9P815"/>
<sequence>MSREHSRLDDGDDGIWTAIPLQPMWAIASSSRQAVPPPDDQPSPARQSTADKDDDGFTVCPDTFVEVAPSQDRMVKRKLRGINLSMIAVSATLGSGLYWTGGQMVSVGGPLAAPLSFLLVGLLVWAVMQCLTEMLCIWPIPGALSVYVSEFVDFELGLVNGISYWFTYSVSFAGLIDVSVLDLQYWMGWMSLSVPSKISVALYLLLPLAMILVNSFEIGIYGWLEVVGSSIKIACLVIVVALVGAVMTESDENPSIAARVWRAPLAYDTDVANSWVTTFVICLSTATFAYVGVEVVAAAALEARWPDKKKTDRTARPGAGNNFTKTVKFSSVYISIFATVAYTLAALLAALNIERNECRLPRLSWIDNTQCHGISLQRSIFVIIAERSANKVLKHVINAIVVFSVLTCANTNLYVASRTLFGLTTRLDGTGPFYLRVLAWFGRTNRHKVPIRAMIFSALAFIWVPFLRLSAPYGPTVFVEVLTKMCTGGVIPVWACECWAFIRFYHCISKHREALKRNNIGQVRRWDPDDDYPYRSHAQPFMAYVALTGCLLIIIVANGAFLWSGDFHVTPFLSFFLQPLVFLAVWVLLKLWIHGKWSLVDLSNEDRVLKKIKNLHDIRQVAI</sequence>
<dbReference type="InterPro" id="IPR004841">
    <property type="entry name" value="AA-permease/SLC12A_dom"/>
</dbReference>
<evidence type="ECO:0000256" key="3">
    <source>
        <dbReference type="ARBA" id="ARBA00022692"/>
    </source>
</evidence>
<keyword evidence="5 7" id="KW-0472">Membrane</keyword>
<organism evidence="9 10">
    <name type="scientific">Ophiocordyceps unilateralis</name>
    <name type="common">Zombie-ant fungus</name>
    <name type="synonym">Torrubia unilateralis</name>
    <dbReference type="NCBI Taxonomy" id="268505"/>
    <lineage>
        <taxon>Eukaryota</taxon>
        <taxon>Fungi</taxon>
        <taxon>Dikarya</taxon>
        <taxon>Ascomycota</taxon>
        <taxon>Pezizomycotina</taxon>
        <taxon>Sordariomycetes</taxon>
        <taxon>Hypocreomycetidae</taxon>
        <taxon>Hypocreales</taxon>
        <taxon>Ophiocordycipitaceae</taxon>
        <taxon>Ophiocordyceps</taxon>
    </lineage>
</organism>
<name>A0A2A9P815_OPHUN</name>
<feature type="transmembrane region" description="Helical" evidence="7">
    <location>
        <begin position="541"/>
        <end position="563"/>
    </location>
</feature>
<evidence type="ECO:0000256" key="6">
    <source>
        <dbReference type="SAM" id="MobiDB-lite"/>
    </source>
</evidence>
<reference evidence="9 10" key="2">
    <citation type="journal article" date="2017" name="Sci. Rep.">
        <title>Ant-infecting Ophiocordyceps genomes reveal a high diversity of potential behavioral manipulation genes and a possible major role for enterotoxins.</title>
        <authorList>
            <person name="de Bekker C."/>
            <person name="Ohm R.A."/>
            <person name="Evans H.C."/>
            <person name="Brachmann A."/>
            <person name="Hughes D.P."/>
        </authorList>
    </citation>
    <scope>NUCLEOTIDE SEQUENCE [LARGE SCALE GENOMIC DNA]</scope>
    <source>
        <strain evidence="9 10">SC16a</strain>
    </source>
</reference>
<keyword evidence="3 7" id="KW-0812">Transmembrane</keyword>
<dbReference type="GO" id="GO:0055085">
    <property type="term" value="P:transmembrane transport"/>
    <property type="evidence" value="ECO:0007669"/>
    <property type="project" value="InterPro"/>
</dbReference>
<dbReference type="PANTHER" id="PTHR43495:SF5">
    <property type="entry name" value="GAMMA-AMINOBUTYRIC ACID PERMEASE"/>
    <property type="match status" value="1"/>
</dbReference>
<evidence type="ECO:0000313" key="10">
    <source>
        <dbReference type="Proteomes" id="UP000037136"/>
    </source>
</evidence>
<feature type="transmembrane region" description="Helical" evidence="7">
    <location>
        <begin position="491"/>
        <end position="508"/>
    </location>
</feature>
<keyword evidence="4 7" id="KW-1133">Transmembrane helix</keyword>
<comment type="caution">
    <text evidence="9">The sequence shown here is derived from an EMBL/GenBank/DDBJ whole genome shotgun (WGS) entry which is preliminary data.</text>
</comment>
<dbReference type="EMBL" id="LAZP02000421">
    <property type="protein sequence ID" value="PFH57344.1"/>
    <property type="molecule type" value="Genomic_DNA"/>
</dbReference>
<evidence type="ECO:0000256" key="7">
    <source>
        <dbReference type="SAM" id="Phobius"/>
    </source>
</evidence>
<feature type="region of interest" description="Disordered" evidence="6">
    <location>
        <begin position="29"/>
        <end position="56"/>
    </location>
</feature>
<evidence type="ECO:0000256" key="5">
    <source>
        <dbReference type="ARBA" id="ARBA00023136"/>
    </source>
</evidence>
<proteinExistence type="predicted"/>
<feature type="transmembrane region" description="Helical" evidence="7">
    <location>
        <begin position="81"/>
        <end position="99"/>
    </location>
</feature>
<dbReference type="OrthoDB" id="3900342at2759"/>
<accession>A0A2A9P815</accession>
<dbReference type="STRING" id="268505.A0A2A9P815"/>
<comment type="subcellular location">
    <subcellularLocation>
        <location evidence="1">Membrane</location>
        <topology evidence="1">Multi-pass membrane protein</topology>
    </subcellularLocation>
</comment>
<evidence type="ECO:0000256" key="1">
    <source>
        <dbReference type="ARBA" id="ARBA00004141"/>
    </source>
</evidence>
<feature type="transmembrane region" description="Helical" evidence="7">
    <location>
        <begin position="332"/>
        <end position="353"/>
    </location>
</feature>
<evidence type="ECO:0000259" key="8">
    <source>
        <dbReference type="Pfam" id="PF00324"/>
    </source>
</evidence>
<keyword evidence="10" id="KW-1185">Reference proteome</keyword>
<dbReference type="GO" id="GO:0016020">
    <property type="term" value="C:membrane"/>
    <property type="evidence" value="ECO:0007669"/>
    <property type="project" value="UniProtKB-SubCell"/>
</dbReference>
<dbReference type="PANTHER" id="PTHR43495">
    <property type="entry name" value="GABA PERMEASE"/>
    <property type="match status" value="1"/>
</dbReference>
<feature type="transmembrane region" description="Helical" evidence="7">
    <location>
        <begin position="200"/>
        <end position="224"/>
    </location>
</feature>
<dbReference type="Proteomes" id="UP000037136">
    <property type="component" value="Unassembled WGS sequence"/>
</dbReference>
<feature type="transmembrane region" description="Helical" evidence="7">
    <location>
        <begin position="111"/>
        <end position="128"/>
    </location>
</feature>
<evidence type="ECO:0000256" key="2">
    <source>
        <dbReference type="ARBA" id="ARBA00022448"/>
    </source>
</evidence>
<feature type="transmembrane region" description="Helical" evidence="7">
    <location>
        <begin position="230"/>
        <end position="250"/>
    </location>
</feature>
<feature type="transmembrane region" description="Helical" evidence="7">
    <location>
        <begin position="271"/>
        <end position="291"/>
    </location>
</feature>
<reference evidence="9 10" key="1">
    <citation type="journal article" date="2015" name="BMC Genomics">
        <title>Gene expression during zombie ant biting behavior reflects the complexity underlying fungal parasitic behavioral manipulation.</title>
        <authorList>
            <person name="de Bekker C."/>
            <person name="Ohm R.A."/>
            <person name="Loreto R.G."/>
            <person name="Sebastian A."/>
            <person name="Albert I."/>
            <person name="Merrow M."/>
            <person name="Brachmann A."/>
            <person name="Hughes D.P."/>
        </authorList>
    </citation>
    <scope>NUCLEOTIDE SEQUENCE [LARGE SCALE GENOMIC DNA]</scope>
    <source>
        <strain evidence="9 10">SC16a</strain>
    </source>
</reference>
<feature type="transmembrane region" description="Helical" evidence="7">
    <location>
        <begin position="453"/>
        <end position="471"/>
    </location>
</feature>
<feature type="transmembrane region" description="Helical" evidence="7">
    <location>
        <begin position="164"/>
        <end position="188"/>
    </location>
</feature>
<dbReference type="Pfam" id="PF00324">
    <property type="entry name" value="AA_permease"/>
    <property type="match status" value="1"/>
</dbReference>
<evidence type="ECO:0000256" key="4">
    <source>
        <dbReference type="ARBA" id="ARBA00022989"/>
    </source>
</evidence>
<dbReference type="Gene3D" id="1.20.1740.10">
    <property type="entry name" value="Amino acid/polyamine transporter I"/>
    <property type="match status" value="1"/>
</dbReference>
<gene>
    <name evidence="9" type="ORF">XA68_15200</name>
</gene>
<feature type="domain" description="Amino acid permease/ SLC12A" evidence="8">
    <location>
        <begin position="84"/>
        <end position="593"/>
    </location>
</feature>